<sequence length="41" mass="4289">MLCQGTLGCLVLGGVILAASFAMRAGVALARRDPRVRENAM</sequence>
<name>A0ABQ2MKP3_9ACTN</name>
<accession>A0ABQ2MKP3</accession>
<keyword evidence="2" id="KW-1185">Reference proteome</keyword>
<dbReference type="RefSeq" id="WP_268241338.1">
    <property type="nucleotide sequence ID" value="NZ_BMMP01000013.1"/>
</dbReference>
<evidence type="ECO:0000313" key="1">
    <source>
        <dbReference type="EMBL" id="GGO53610.1"/>
    </source>
</evidence>
<proteinExistence type="predicted"/>
<gene>
    <name evidence="1" type="ORF">GCM10012287_40650</name>
</gene>
<reference evidence="2" key="1">
    <citation type="journal article" date="2019" name="Int. J. Syst. Evol. Microbiol.">
        <title>The Global Catalogue of Microorganisms (GCM) 10K type strain sequencing project: providing services to taxonomists for standard genome sequencing and annotation.</title>
        <authorList>
            <consortium name="The Broad Institute Genomics Platform"/>
            <consortium name="The Broad Institute Genome Sequencing Center for Infectious Disease"/>
            <person name="Wu L."/>
            <person name="Ma J."/>
        </authorList>
    </citation>
    <scope>NUCLEOTIDE SEQUENCE [LARGE SCALE GENOMIC DNA]</scope>
    <source>
        <strain evidence="2">CGMCC 4.7178</strain>
    </source>
</reference>
<dbReference type="Proteomes" id="UP000631535">
    <property type="component" value="Unassembled WGS sequence"/>
</dbReference>
<organism evidence="1 2">
    <name type="scientific">Streptomyces daqingensis</name>
    <dbReference type="NCBI Taxonomy" id="1472640"/>
    <lineage>
        <taxon>Bacteria</taxon>
        <taxon>Bacillati</taxon>
        <taxon>Actinomycetota</taxon>
        <taxon>Actinomycetes</taxon>
        <taxon>Kitasatosporales</taxon>
        <taxon>Streptomycetaceae</taxon>
        <taxon>Streptomyces</taxon>
    </lineage>
</organism>
<protein>
    <submittedName>
        <fullName evidence="1">Uncharacterized protein</fullName>
    </submittedName>
</protein>
<evidence type="ECO:0000313" key="2">
    <source>
        <dbReference type="Proteomes" id="UP000631535"/>
    </source>
</evidence>
<comment type="caution">
    <text evidence="1">The sequence shown here is derived from an EMBL/GenBank/DDBJ whole genome shotgun (WGS) entry which is preliminary data.</text>
</comment>
<dbReference type="EMBL" id="BMMP01000013">
    <property type="protein sequence ID" value="GGO53610.1"/>
    <property type="molecule type" value="Genomic_DNA"/>
</dbReference>